<gene>
    <name evidence="10" type="primary">rraA</name>
    <name evidence="10" type="ORF">QR721_04015</name>
</gene>
<dbReference type="EC" id="4.1.1.112" evidence="9"/>
<proteinExistence type="inferred from homology"/>
<comment type="subunit">
    <text evidence="4 9">Homotrimer.</text>
</comment>
<organism evidence="10 11">
    <name type="scientific">Aciduricibacillus chroicocephali</name>
    <dbReference type="NCBI Taxonomy" id="3054939"/>
    <lineage>
        <taxon>Bacteria</taxon>
        <taxon>Bacillati</taxon>
        <taxon>Bacillota</taxon>
        <taxon>Bacilli</taxon>
        <taxon>Bacillales</taxon>
        <taxon>Bacillaceae</taxon>
        <taxon>Aciduricibacillus</taxon>
    </lineage>
</organism>
<dbReference type="InterPro" id="IPR005493">
    <property type="entry name" value="RraA/RraA-like"/>
</dbReference>
<dbReference type="Pfam" id="PF03737">
    <property type="entry name" value="RraA-like"/>
    <property type="match status" value="1"/>
</dbReference>
<dbReference type="SUPFAM" id="SSF89562">
    <property type="entry name" value="RraA-like"/>
    <property type="match status" value="1"/>
</dbReference>
<comment type="similarity">
    <text evidence="3 9">Belongs to the class II aldolase/RraA-like family.</text>
</comment>
<evidence type="ECO:0000256" key="3">
    <source>
        <dbReference type="ARBA" id="ARBA00008621"/>
    </source>
</evidence>
<evidence type="ECO:0000256" key="4">
    <source>
        <dbReference type="ARBA" id="ARBA00011233"/>
    </source>
</evidence>
<evidence type="ECO:0000256" key="8">
    <source>
        <dbReference type="ARBA" id="ARBA00047973"/>
    </source>
</evidence>
<dbReference type="PANTHER" id="PTHR33254">
    <property type="entry name" value="4-HYDROXY-4-METHYL-2-OXOGLUTARATE ALDOLASE 3-RELATED"/>
    <property type="match status" value="1"/>
</dbReference>
<protein>
    <recommendedName>
        <fullName evidence="9">4-hydroxy-4-methyl-2-oxoglutarate aldolase</fullName>
        <shortName evidence="9">HMG aldolase</shortName>
        <ecNumber evidence="9">4.1.1.112</ecNumber>
        <ecNumber evidence="9">4.1.3.17</ecNumber>
    </recommendedName>
    <alternativeName>
        <fullName evidence="9">Oxaloacetate decarboxylase</fullName>
    </alternativeName>
</protein>
<keyword evidence="11" id="KW-1185">Reference proteome</keyword>
<dbReference type="RefSeq" id="WP_348029192.1">
    <property type="nucleotide sequence ID" value="NZ_CP129113.1"/>
</dbReference>
<comment type="catalytic activity">
    <reaction evidence="1 9">
        <text>4-hydroxy-4-methyl-2-oxoglutarate = 2 pyruvate</text>
        <dbReference type="Rhea" id="RHEA:22748"/>
        <dbReference type="ChEBI" id="CHEBI:15361"/>
        <dbReference type="ChEBI" id="CHEBI:58276"/>
        <dbReference type="EC" id="4.1.3.17"/>
    </reaction>
</comment>
<keyword evidence="6 9" id="KW-0456">Lyase</keyword>
<evidence type="ECO:0000256" key="5">
    <source>
        <dbReference type="ARBA" id="ARBA00022723"/>
    </source>
</evidence>
<sequence>MTIKTADLCDDFAKELAICKQPFQSYGGKKAFSGIISTVKVFEDNVLVKEALQTIPEGHVLVVDGGGSRERALMGDMLAEIAVKRNLAGVIINGCVRDTEDLGKMDLGVFALGSFPLKSRKEGLGDKEIPVTIGDAEFRPGHYVYADGDGVVIAQRKLD</sequence>
<dbReference type="NCBIfam" id="NF006875">
    <property type="entry name" value="PRK09372.1"/>
    <property type="match status" value="1"/>
</dbReference>
<evidence type="ECO:0000313" key="10">
    <source>
        <dbReference type="EMBL" id="WLV25404.1"/>
    </source>
</evidence>
<dbReference type="Gene3D" id="3.50.30.40">
    <property type="entry name" value="Ribonuclease E inhibitor RraA/RraA-like"/>
    <property type="match status" value="1"/>
</dbReference>
<dbReference type="EC" id="4.1.3.17" evidence="9"/>
<name>A0ABY9KX19_9BACI</name>
<evidence type="ECO:0000256" key="1">
    <source>
        <dbReference type="ARBA" id="ARBA00001342"/>
    </source>
</evidence>
<keyword evidence="5 9" id="KW-0479">Metal-binding</keyword>
<dbReference type="InterPro" id="IPR036704">
    <property type="entry name" value="RraA/RraA-like_sf"/>
</dbReference>
<dbReference type="EMBL" id="CP129113">
    <property type="protein sequence ID" value="WLV25404.1"/>
    <property type="molecule type" value="Genomic_DNA"/>
</dbReference>
<comment type="cofactor">
    <cofactor evidence="2 9">
        <name>a divalent metal cation</name>
        <dbReference type="ChEBI" id="CHEBI:60240"/>
    </cofactor>
</comment>
<evidence type="ECO:0000256" key="6">
    <source>
        <dbReference type="ARBA" id="ARBA00023239"/>
    </source>
</evidence>
<dbReference type="CDD" id="cd16841">
    <property type="entry name" value="RraA_family"/>
    <property type="match status" value="1"/>
</dbReference>
<dbReference type="Proteomes" id="UP001180087">
    <property type="component" value="Chromosome"/>
</dbReference>
<dbReference type="NCBIfam" id="TIGR01935">
    <property type="entry name" value="NOT-MenG"/>
    <property type="match status" value="1"/>
</dbReference>
<evidence type="ECO:0000313" key="11">
    <source>
        <dbReference type="Proteomes" id="UP001180087"/>
    </source>
</evidence>
<dbReference type="PANTHER" id="PTHR33254:SF4">
    <property type="entry name" value="4-HYDROXY-4-METHYL-2-OXOGLUTARATE ALDOLASE 3-RELATED"/>
    <property type="match status" value="1"/>
</dbReference>
<reference evidence="10" key="1">
    <citation type="submission" date="2023-06" db="EMBL/GenBank/DDBJ databases">
        <title>A Treasure from Seagulls: Isolation and Description of Aciduricobacillus qingdaonensis gen. nov., sp. nov., a Rare Obligately Uric Acid-utilizing Member in the Family Bacillaceae.</title>
        <authorList>
            <person name="Liu W."/>
            <person name="Wang B."/>
        </authorList>
    </citation>
    <scope>NUCLEOTIDE SEQUENCE</scope>
    <source>
        <strain evidence="10">44XB</strain>
    </source>
</reference>
<comment type="function">
    <text evidence="7 9">Catalyzes the aldol cleavage of 4-hydroxy-4-methyl-2-oxoglutarate (HMG) into 2 molecules of pyruvate. Also contains a secondary oxaloacetate (OAA) decarboxylase activity due to the common pyruvate enolate transition state formed following C-C bond cleavage in the retro-aldol and decarboxylation reactions.</text>
</comment>
<evidence type="ECO:0000256" key="2">
    <source>
        <dbReference type="ARBA" id="ARBA00001968"/>
    </source>
</evidence>
<evidence type="ECO:0000256" key="9">
    <source>
        <dbReference type="RuleBase" id="RU004338"/>
    </source>
</evidence>
<comment type="catalytic activity">
    <reaction evidence="8 9">
        <text>oxaloacetate + H(+) = pyruvate + CO2</text>
        <dbReference type="Rhea" id="RHEA:15641"/>
        <dbReference type="ChEBI" id="CHEBI:15361"/>
        <dbReference type="ChEBI" id="CHEBI:15378"/>
        <dbReference type="ChEBI" id="CHEBI:16452"/>
        <dbReference type="ChEBI" id="CHEBI:16526"/>
        <dbReference type="EC" id="4.1.1.112"/>
    </reaction>
</comment>
<accession>A0ABY9KX19</accession>
<dbReference type="InterPro" id="IPR010203">
    <property type="entry name" value="RraA"/>
</dbReference>
<evidence type="ECO:0000256" key="7">
    <source>
        <dbReference type="ARBA" id="ARBA00025046"/>
    </source>
</evidence>